<evidence type="ECO:0000313" key="3">
    <source>
        <dbReference type="EMBL" id="BCO10820.1"/>
    </source>
</evidence>
<evidence type="ECO:0000259" key="2">
    <source>
        <dbReference type="Pfam" id="PF00582"/>
    </source>
</evidence>
<dbReference type="PANTHER" id="PTHR46268:SF6">
    <property type="entry name" value="UNIVERSAL STRESS PROTEIN UP12"/>
    <property type="match status" value="1"/>
</dbReference>
<dbReference type="Proteomes" id="UP001063350">
    <property type="component" value="Chromosome"/>
</dbReference>
<dbReference type="RefSeq" id="WP_267927534.1">
    <property type="nucleotide sequence ID" value="NZ_AP024233.1"/>
</dbReference>
<reference evidence="3" key="1">
    <citation type="submission" date="2020-12" db="EMBL/GenBank/DDBJ databases">
        <title>Desulfobium dissulfuricans gen. nov., sp. nov., a novel mesophilic, sulfate-reducing bacterium isolated from a deep-sea hydrothermal vent.</title>
        <authorList>
            <person name="Hashimoto Y."/>
            <person name="Tame A."/>
            <person name="Sawayama S."/>
            <person name="Miyazaki J."/>
            <person name="Takai K."/>
            <person name="Nakagawa S."/>
        </authorList>
    </citation>
    <scope>NUCLEOTIDE SEQUENCE</scope>
    <source>
        <strain evidence="3">GF1</strain>
    </source>
</reference>
<dbReference type="SUPFAM" id="SSF52402">
    <property type="entry name" value="Adenine nucleotide alpha hydrolases-like"/>
    <property type="match status" value="1"/>
</dbReference>
<dbReference type="CDD" id="cd00293">
    <property type="entry name" value="USP-like"/>
    <property type="match status" value="1"/>
</dbReference>
<dbReference type="AlphaFoldDB" id="A0A915UBK9"/>
<dbReference type="EMBL" id="AP024233">
    <property type="protein sequence ID" value="BCO10820.1"/>
    <property type="molecule type" value="Genomic_DNA"/>
</dbReference>
<accession>A0A915UBK9</accession>
<dbReference type="KEGG" id="ddu:GF1_31960"/>
<sequence length="281" mass="31181">MKILVALDTKEYSKNILKDVARLAKNTWADLVFLGIQGKKSKKPDSELVNTLFKYQQDVFNYFGPEDLPYKSFETRTLEPAGKGIWSASSKGMKSFTIRIGSSNIAKQIVAAATDTACDLIVMGCSGKLGCEWEGEMSVPLRVAEDAPCSVLVIKEPRSPKQIVSILDQSKISQDSLELINQLVTLHEAGLKIVGLKDSKGSKGDEEKKIVELLKYYNDREISAWVKLLDSTALKDYVATSSREAIVALWMGKKSLIKKLFSQSLVDKLLENTRSSVLILR</sequence>
<evidence type="ECO:0000256" key="1">
    <source>
        <dbReference type="ARBA" id="ARBA00008791"/>
    </source>
</evidence>
<name>A0A915UBK9_9BACT</name>
<feature type="domain" description="UspA" evidence="2">
    <location>
        <begin position="93"/>
        <end position="155"/>
    </location>
</feature>
<dbReference type="PANTHER" id="PTHR46268">
    <property type="entry name" value="STRESS RESPONSE PROTEIN NHAX"/>
    <property type="match status" value="1"/>
</dbReference>
<dbReference type="InterPro" id="IPR006016">
    <property type="entry name" value="UspA"/>
</dbReference>
<evidence type="ECO:0000313" key="4">
    <source>
        <dbReference type="Proteomes" id="UP001063350"/>
    </source>
</evidence>
<organism evidence="3 4">
    <name type="scientific">Desulfolithobacter dissulfuricans</name>
    <dbReference type="NCBI Taxonomy" id="2795293"/>
    <lineage>
        <taxon>Bacteria</taxon>
        <taxon>Pseudomonadati</taxon>
        <taxon>Thermodesulfobacteriota</taxon>
        <taxon>Desulfobulbia</taxon>
        <taxon>Desulfobulbales</taxon>
        <taxon>Desulfobulbaceae</taxon>
        <taxon>Desulfolithobacter</taxon>
    </lineage>
</organism>
<gene>
    <name evidence="3" type="ORF">GF1_31960</name>
</gene>
<proteinExistence type="inferred from homology"/>
<keyword evidence="4" id="KW-1185">Reference proteome</keyword>
<protein>
    <recommendedName>
        <fullName evidence="2">UspA domain-containing protein</fullName>
    </recommendedName>
</protein>
<dbReference type="Gene3D" id="3.40.50.12370">
    <property type="match status" value="1"/>
</dbReference>
<dbReference type="Pfam" id="PF00582">
    <property type="entry name" value="Usp"/>
    <property type="match status" value="1"/>
</dbReference>
<comment type="similarity">
    <text evidence="1">Belongs to the universal stress protein A family.</text>
</comment>